<gene>
    <name evidence="3" type="ORF">BSK56_31310</name>
</gene>
<proteinExistence type="predicted"/>
<name>A0ABX3GY00_PAEBO</name>
<dbReference type="Proteomes" id="UP000187412">
    <property type="component" value="Unassembled WGS sequence"/>
</dbReference>
<comment type="caution">
    <text evidence="3">The sequence shown here is derived from an EMBL/GenBank/DDBJ whole genome shotgun (WGS) entry which is preliminary data.</text>
</comment>
<dbReference type="InterPro" id="IPR022689">
    <property type="entry name" value="Iron_dep_repressor"/>
</dbReference>
<dbReference type="PANTHER" id="PTHR33164">
    <property type="entry name" value="TRANSCRIPTIONAL REGULATOR, MARR FAMILY"/>
    <property type="match status" value="1"/>
</dbReference>
<feature type="domain" description="HTH marR-type" evidence="2">
    <location>
        <begin position="1"/>
        <end position="143"/>
    </location>
</feature>
<dbReference type="InterPro" id="IPR039422">
    <property type="entry name" value="MarR/SlyA-like"/>
</dbReference>
<dbReference type="PANTHER" id="PTHR33164:SF101">
    <property type="entry name" value="TRANSCRIPTIONAL REPRESSOR MPRA"/>
    <property type="match status" value="1"/>
</dbReference>
<evidence type="ECO:0000256" key="1">
    <source>
        <dbReference type="ARBA" id="ARBA00023125"/>
    </source>
</evidence>
<accession>A0ABX3GY00</accession>
<dbReference type="PRINTS" id="PR00598">
    <property type="entry name" value="HTHMARR"/>
</dbReference>
<evidence type="ECO:0000259" key="2">
    <source>
        <dbReference type="PROSITE" id="PS50995"/>
    </source>
</evidence>
<sequence length="155" mass="17842">MKEDRYEHVDELLGAFQQFSKMNWQKLTMFGLKPSEIRVLITIRLRNTKADKQVLTVSEISKLLKVTSPTITQMVNSLLSQGFVVRTSDSQDRRISSIVLTEKGELLADKAVAKIREMFKGMVDYLGQEQSETLIDLLNRVHAYFEQIQDQPDGY</sequence>
<dbReference type="SMART" id="SM00529">
    <property type="entry name" value="HTH_DTXR"/>
    <property type="match status" value="1"/>
</dbReference>
<protein>
    <recommendedName>
        <fullName evidence="2">HTH marR-type domain-containing protein</fullName>
    </recommendedName>
</protein>
<evidence type="ECO:0000313" key="3">
    <source>
        <dbReference type="EMBL" id="OMD37357.1"/>
    </source>
</evidence>
<dbReference type="InterPro" id="IPR036388">
    <property type="entry name" value="WH-like_DNA-bd_sf"/>
</dbReference>
<dbReference type="InterPro" id="IPR036390">
    <property type="entry name" value="WH_DNA-bd_sf"/>
</dbReference>
<dbReference type="PROSITE" id="PS50995">
    <property type="entry name" value="HTH_MARR_2"/>
    <property type="match status" value="1"/>
</dbReference>
<dbReference type="EMBL" id="MPTB01000069">
    <property type="protein sequence ID" value="OMD37357.1"/>
    <property type="molecule type" value="Genomic_DNA"/>
</dbReference>
<dbReference type="RefSeq" id="WP_076114293.1">
    <property type="nucleotide sequence ID" value="NZ_MPTB01000069.1"/>
</dbReference>
<dbReference type="SUPFAM" id="SSF46785">
    <property type="entry name" value="Winged helix' DNA-binding domain"/>
    <property type="match status" value="1"/>
</dbReference>
<organism evidence="3 4">
    <name type="scientific">Paenibacillus borealis</name>
    <dbReference type="NCBI Taxonomy" id="160799"/>
    <lineage>
        <taxon>Bacteria</taxon>
        <taxon>Bacillati</taxon>
        <taxon>Bacillota</taxon>
        <taxon>Bacilli</taxon>
        <taxon>Bacillales</taxon>
        <taxon>Paenibacillaceae</taxon>
        <taxon>Paenibacillus</taxon>
    </lineage>
</organism>
<dbReference type="Pfam" id="PF12802">
    <property type="entry name" value="MarR_2"/>
    <property type="match status" value="1"/>
</dbReference>
<dbReference type="InterPro" id="IPR000835">
    <property type="entry name" value="HTH_MarR-typ"/>
</dbReference>
<dbReference type="Gene3D" id="1.10.10.10">
    <property type="entry name" value="Winged helix-like DNA-binding domain superfamily/Winged helix DNA-binding domain"/>
    <property type="match status" value="1"/>
</dbReference>
<keyword evidence="4" id="KW-1185">Reference proteome</keyword>
<reference evidence="3 4" key="1">
    <citation type="submission" date="2016-10" db="EMBL/GenBank/DDBJ databases">
        <title>Paenibacillus species isolates.</title>
        <authorList>
            <person name="Beno S.M."/>
        </authorList>
    </citation>
    <scope>NUCLEOTIDE SEQUENCE [LARGE SCALE GENOMIC DNA]</scope>
    <source>
        <strain evidence="3 4">FSL H7-0744</strain>
    </source>
</reference>
<keyword evidence="1" id="KW-0238">DNA-binding</keyword>
<dbReference type="SMART" id="SM00347">
    <property type="entry name" value="HTH_MARR"/>
    <property type="match status" value="1"/>
</dbReference>
<evidence type="ECO:0000313" key="4">
    <source>
        <dbReference type="Proteomes" id="UP000187412"/>
    </source>
</evidence>